<evidence type="ECO:0000256" key="3">
    <source>
        <dbReference type="ARBA" id="ARBA00022528"/>
    </source>
</evidence>
<dbReference type="GO" id="GO:0016226">
    <property type="term" value="P:iron-sulfur cluster assembly"/>
    <property type="evidence" value="ECO:0007669"/>
    <property type="project" value="UniProtKB-ARBA"/>
</dbReference>
<comment type="caution">
    <text evidence="6">The sequence shown here is derived from an EMBL/GenBank/DDBJ whole genome shotgun (WGS) entry which is preliminary data.</text>
</comment>
<evidence type="ECO:0000256" key="2">
    <source>
        <dbReference type="ARBA" id="ARBA00010282"/>
    </source>
</evidence>
<dbReference type="Proteomes" id="UP001642360">
    <property type="component" value="Unassembled WGS sequence"/>
</dbReference>
<organism evidence="6 7">
    <name type="scientific">Ilex paraguariensis</name>
    <name type="common">yerba mate</name>
    <dbReference type="NCBI Taxonomy" id="185542"/>
    <lineage>
        <taxon>Eukaryota</taxon>
        <taxon>Viridiplantae</taxon>
        <taxon>Streptophyta</taxon>
        <taxon>Embryophyta</taxon>
        <taxon>Tracheophyta</taxon>
        <taxon>Spermatophyta</taxon>
        <taxon>Magnoliopsida</taxon>
        <taxon>eudicotyledons</taxon>
        <taxon>Gunneridae</taxon>
        <taxon>Pentapetalae</taxon>
        <taxon>asterids</taxon>
        <taxon>campanulids</taxon>
        <taxon>Aquifoliales</taxon>
        <taxon>Aquifoliaceae</taxon>
        <taxon>Ilex</taxon>
    </lineage>
</organism>
<feature type="domain" description="Fe-S metabolism associated" evidence="5">
    <location>
        <begin position="104"/>
        <end position="224"/>
    </location>
</feature>
<dbReference type="SUPFAM" id="SSF82649">
    <property type="entry name" value="SufE/NifU"/>
    <property type="match status" value="1"/>
</dbReference>
<dbReference type="InterPro" id="IPR003808">
    <property type="entry name" value="Fe-S_metab-assoc_dom"/>
</dbReference>
<sequence length="299" mass="33576">MFVSCCPNMHSTTFRTLPSSSLFTTSSKSTYPKPTTYIPIKPRKENQRKPLFSSLSRIHSSDSNIISSKPNTLNPSSSTPCLKTLETHASTTPNVAEKVQCLVSEFKSLSESIDRVKRLLLYASVLPPFDESARLQENRVMGCTTQVWLEVKMDSDGLMRFRIDSDSEITKGFCSCLIWLLDGAAPEEVVRVKAEDLDEMNVGLYGRARSRVNTWHTVLISMQKKTKALVEERNYKSPQTFPTLIFASDGISSNLLSLFLVYCILLIRPCTLSNSRGRRLGITINPLDCTCSEFTINHK</sequence>
<proteinExistence type="inferred from homology"/>
<comment type="subcellular location">
    <subcellularLocation>
        <location evidence="1">Plastid</location>
        <location evidence="1">Chloroplast</location>
    </subcellularLocation>
</comment>
<evidence type="ECO:0000313" key="7">
    <source>
        <dbReference type="Proteomes" id="UP001642360"/>
    </source>
</evidence>
<reference evidence="6 7" key="1">
    <citation type="submission" date="2024-02" db="EMBL/GenBank/DDBJ databases">
        <authorList>
            <person name="Vignale AGUSTIN F."/>
            <person name="Sosa J E."/>
            <person name="Modenutti C."/>
        </authorList>
    </citation>
    <scope>NUCLEOTIDE SEQUENCE [LARGE SCALE GENOMIC DNA]</scope>
</reference>
<name>A0ABC8QTT4_9AQUA</name>
<dbReference type="GO" id="GO:0009507">
    <property type="term" value="C:chloroplast"/>
    <property type="evidence" value="ECO:0007669"/>
    <property type="project" value="UniProtKB-SubCell"/>
</dbReference>
<dbReference type="EMBL" id="CAUOFW020000728">
    <property type="protein sequence ID" value="CAK9136013.1"/>
    <property type="molecule type" value="Genomic_DNA"/>
</dbReference>
<gene>
    <name evidence="6" type="ORF">ILEXP_LOCUS2973</name>
</gene>
<dbReference type="AlphaFoldDB" id="A0ABC8QTT4"/>
<dbReference type="PANTHER" id="PTHR43597:SF5">
    <property type="entry name" value="SUFE-LIKE PROTEIN 2, CHLOROPLASTIC"/>
    <property type="match status" value="1"/>
</dbReference>
<dbReference type="PANTHER" id="PTHR43597">
    <property type="entry name" value="SULFUR ACCEPTOR PROTEIN CSDE"/>
    <property type="match status" value="1"/>
</dbReference>
<comment type="similarity">
    <text evidence="2">Belongs to the SufE family.</text>
</comment>
<evidence type="ECO:0000256" key="1">
    <source>
        <dbReference type="ARBA" id="ARBA00004229"/>
    </source>
</evidence>
<evidence type="ECO:0000256" key="4">
    <source>
        <dbReference type="ARBA" id="ARBA00022640"/>
    </source>
</evidence>
<dbReference type="Pfam" id="PF02657">
    <property type="entry name" value="SufE"/>
    <property type="match status" value="1"/>
</dbReference>
<keyword evidence="7" id="KW-1185">Reference proteome</keyword>
<keyword evidence="4" id="KW-0934">Plastid</keyword>
<dbReference type="Gene3D" id="3.90.1010.10">
    <property type="match status" value="1"/>
</dbReference>
<protein>
    <recommendedName>
        <fullName evidence="5">Fe-S metabolism associated domain-containing protein</fullName>
    </recommendedName>
</protein>
<keyword evidence="3" id="KW-0150">Chloroplast</keyword>
<evidence type="ECO:0000259" key="5">
    <source>
        <dbReference type="Pfam" id="PF02657"/>
    </source>
</evidence>
<dbReference type="GO" id="GO:0051176">
    <property type="term" value="P:positive regulation of sulfur metabolic process"/>
    <property type="evidence" value="ECO:0007669"/>
    <property type="project" value="UniProtKB-ARBA"/>
</dbReference>
<dbReference type="FunFam" id="3.90.1010.10:FF:000010">
    <property type="entry name" value="Quinolinate synthase, chloroplastic"/>
    <property type="match status" value="1"/>
</dbReference>
<evidence type="ECO:0000313" key="6">
    <source>
        <dbReference type="EMBL" id="CAK9136013.1"/>
    </source>
</evidence>
<dbReference type="GO" id="GO:0008047">
    <property type="term" value="F:enzyme activator activity"/>
    <property type="evidence" value="ECO:0007669"/>
    <property type="project" value="UniProtKB-ARBA"/>
</dbReference>
<accession>A0ABC8QTT4</accession>